<dbReference type="EMBL" id="JAUHTQ010000002">
    <property type="protein sequence ID" value="MDN4492674.1"/>
    <property type="molecule type" value="Genomic_DNA"/>
</dbReference>
<keyword evidence="3 8" id="KW-0472">Membrane</keyword>
<accession>A0ABT8GN71</accession>
<evidence type="ECO:0000256" key="5">
    <source>
        <dbReference type="ARBA" id="ARBA00029447"/>
    </source>
</evidence>
<evidence type="ECO:0000256" key="3">
    <source>
        <dbReference type="ARBA" id="ARBA00023136"/>
    </source>
</evidence>
<dbReference type="InterPro" id="IPR004089">
    <property type="entry name" value="MCPsignal_dom"/>
</dbReference>
<proteinExistence type="inferred from homology"/>
<dbReference type="CDD" id="cd06225">
    <property type="entry name" value="HAMP"/>
    <property type="match status" value="1"/>
</dbReference>
<dbReference type="Pfam" id="PF00015">
    <property type="entry name" value="MCPsignal"/>
    <property type="match status" value="1"/>
</dbReference>
<feature type="domain" description="HAMP" evidence="10">
    <location>
        <begin position="214"/>
        <end position="268"/>
    </location>
</feature>
<evidence type="ECO:0000313" key="12">
    <source>
        <dbReference type="Proteomes" id="UP001172743"/>
    </source>
</evidence>
<keyword evidence="2" id="KW-1003">Cell membrane</keyword>
<evidence type="ECO:0000256" key="4">
    <source>
        <dbReference type="ARBA" id="ARBA00023224"/>
    </source>
</evidence>
<dbReference type="InterPro" id="IPR024478">
    <property type="entry name" value="HlyB_4HB_MCP"/>
</dbReference>
<feature type="transmembrane region" description="Helical" evidence="8">
    <location>
        <begin position="12"/>
        <end position="36"/>
    </location>
</feature>
<keyword evidence="8" id="KW-1133">Transmembrane helix</keyword>
<protein>
    <submittedName>
        <fullName evidence="11">Methyl-accepting chemotaxis protein</fullName>
    </submittedName>
</protein>
<feature type="coiled-coil region" evidence="7">
    <location>
        <begin position="323"/>
        <end position="350"/>
    </location>
</feature>
<evidence type="ECO:0000256" key="2">
    <source>
        <dbReference type="ARBA" id="ARBA00022475"/>
    </source>
</evidence>
<feature type="domain" description="Methyl-accepting transducer" evidence="9">
    <location>
        <begin position="287"/>
        <end position="523"/>
    </location>
</feature>
<evidence type="ECO:0000256" key="7">
    <source>
        <dbReference type="SAM" id="Coils"/>
    </source>
</evidence>
<comment type="subcellular location">
    <subcellularLocation>
        <location evidence="1">Cell membrane</location>
    </subcellularLocation>
</comment>
<dbReference type="PROSITE" id="PS50885">
    <property type="entry name" value="HAMP"/>
    <property type="match status" value="1"/>
</dbReference>
<keyword evidence="8" id="KW-0812">Transmembrane</keyword>
<dbReference type="Gene3D" id="6.10.340.10">
    <property type="match status" value="1"/>
</dbReference>
<dbReference type="Gene3D" id="1.10.287.950">
    <property type="entry name" value="Methyl-accepting chemotaxis protein"/>
    <property type="match status" value="1"/>
</dbReference>
<reference evidence="11" key="1">
    <citation type="submission" date="2023-07" db="EMBL/GenBank/DDBJ databases">
        <title>Ureibacillus sp. isolated from freshwater well.</title>
        <authorList>
            <person name="Kirdat K."/>
            <person name="Bhatt A."/>
            <person name="Teware R."/>
            <person name="Bhavsar Y."/>
            <person name="Yadav A."/>
        </authorList>
    </citation>
    <scope>NUCLEOTIDE SEQUENCE</scope>
    <source>
        <strain evidence="11">BA0131</strain>
    </source>
</reference>
<feature type="transmembrane region" description="Helical" evidence="8">
    <location>
        <begin position="194"/>
        <end position="213"/>
    </location>
</feature>
<name>A0ABT8GN71_9BACL</name>
<dbReference type="RefSeq" id="WP_301136821.1">
    <property type="nucleotide sequence ID" value="NZ_JAUHTQ010000002.1"/>
</dbReference>
<comment type="caution">
    <text evidence="11">The sequence shown here is derived from an EMBL/GenBank/DDBJ whole genome shotgun (WGS) entry which is preliminary data.</text>
</comment>
<dbReference type="PROSITE" id="PS50111">
    <property type="entry name" value="CHEMOTAXIS_TRANSDUC_2"/>
    <property type="match status" value="1"/>
</dbReference>
<sequence>MEKGKTRFYHLIRGRVVLLFSILLAIIIGMQTLSYINISNLQDSLSNFAEENLEEQVQINKLASDISQLSNFELAYIIHAQDDILGNYQTMKESIDERMKEFHSTFENRPEEKEMLALIDQYYVVYNNYSSRVIEARRDHGFESAQKVMALNDADSLKSYINEYTEQLIALLETKNMDKIDELQTFTKFTRTTSIVLTALAAILTVSFGYLLFKSIRQNTYKINRSILEIAKAGGDLTRRVNIKTKDEFAHIASSTNFLIDSISNLVKKVSNLAENVSASSQELMALAEENSKTIIDIANNSQEIAADSDDTQSRTHASILKMQSLEGLMRDLETEATRVKHSAEEMKDAAELGSQSVKHSSEVMLSIEEIMANTSTTVEALGRKSKDITSIISTITAIAEQTNLLSLNAAIEAARAGEHGKGFAVVANEVRKLADQSQNAANEVKEIISSIHHEVESIITQNHQGVNTVIRGVEVANETNRVLQDILNHTATTNKIITSMADNISITLNTSSEVAVSFVEVNNIAENTAMNTEKSASAAAQGSASMQEITASAAELAKQADELRTIVNEFKI</sequence>
<dbReference type="SMART" id="SM00283">
    <property type="entry name" value="MA"/>
    <property type="match status" value="1"/>
</dbReference>
<keyword evidence="4 6" id="KW-0807">Transducer</keyword>
<keyword evidence="7" id="KW-0175">Coiled coil</keyword>
<evidence type="ECO:0000256" key="6">
    <source>
        <dbReference type="PROSITE-ProRule" id="PRU00284"/>
    </source>
</evidence>
<dbReference type="PANTHER" id="PTHR32089:SF112">
    <property type="entry name" value="LYSOZYME-LIKE PROTEIN-RELATED"/>
    <property type="match status" value="1"/>
</dbReference>
<gene>
    <name evidence="11" type="ORF">QYB95_03905</name>
</gene>
<evidence type="ECO:0000259" key="9">
    <source>
        <dbReference type="PROSITE" id="PS50111"/>
    </source>
</evidence>
<dbReference type="Proteomes" id="UP001172743">
    <property type="component" value="Unassembled WGS sequence"/>
</dbReference>
<evidence type="ECO:0000256" key="8">
    <source>
        <dbReference type="SAM" id="Phobius"/>
    </source>
</evidence>
<keyword evidence="12" id="KW-1185">Reference proteome</keyword>
<dbReference type="SUPFAM" id="SSF58104">
    <property type="entry name" value="Methyl-accepting chemotaxis protein (MCP) signaling domain"/>
    <property type="match status" value="1"/>
</dbReference>
<organism evidence="11 12">
    <name type="scientific">Ureibacillus aquaedulcis</name>
    <dbReference type="NCBI Taxonomy" id="3058421"/>
    <lineage>
        <taxon>Bacteria</taxon>
        <taxon>Bacillati</taxon>
        <taxon>Bacillota</taxon>
        <taxon>Bacilli</taxon>
        <taxon>Bacillales</taxon>
        <taxon>Caryophanaceae</taxon>
        <taxon>Ureibacillus</taxon>
    </lineage>
</organism>
<dbReference type="PANTHER" id="PTHR32089">
    <property type="entry name" value="METHYL-ACCEPTING CHEMOTAXIS PROTEIN MCPB"/>
    <property type="match status" value="1"/>
</dbReference>
<evidence type="ECO:0000259" key="10">
    <source>
        <dbReference type="PROSITE" id="PS50885"/>
    </source>
</evidence>
<dbReference type="Pfam" id="PF12729">
    <property type="entry name" value="4HB_MCP_1"/>
    <property type="match status" value="1"/>
</dbReference>
<evidence type="ECO:0000256" key="1">
    <source>
        <dbReference type="ARBA" id="ARBA00004236"/>
    </source>
</evidence>
<evidence type="ECO:0000313" key="11">
    <source>
        <dbReference type="EMBL" id="MDN4492674.1"/>
    </source>
</evidence>
<comment type="similarity">
    <text evidence="5">Belongs to the methyl-accepting chemotaxis (MCP) protein family.</text>
</comment>
<dbReference type="InterPro" id="IPR003660">
    <property type="entry name" value="HAMP_dom"/>
</dbReference>